<dbReference type="InterPro" id="IPR003730">
    <property type="entry name" value="Cu_polyphenol_OxRdtase"/>
</dbReference>
<evidence type="ECO:0008006" key="12">
    <source>
        <dbReference type="Google" id="ProtNLM"/>
    </source>
</evidence>
<comment type="catalytic activity">
    <reaction evidence="1">
        <text>inosine + phosphate = alpha-D-ribose 1-phosphate + hypoxanthine</text>
        <dbReference type="Rhea" id="RHEA:27646"/>
        <dbReference type="ChEBI" id="CHEBI:17368"/>
        <dbReference type="ChEBI" id="CHEBI:17596"/>
        <dbReference type="ChEBI" id="CHEBI:43474"/>
        <dbReference type="ChEBI" id="CHEBI:57720"/>
        <dbReference type="EC" id="2.4.2.1"/>
    </reaction>
    <physiologicalReaction direction="left-to-right" evidence="1">
        <dbReference type="Rhea" id="RHEA:27647"/>
    </physiologicalReaction>
</comment>
<reference evidence="10 11" key="1">
    <citation type="submission" date="2021-08" db="EMBL/GenBank/DDBJ databases">
        <title>Complete genome sequence of Leptospira kobayashii strain E30.</title>
        <authorList>
            <person name="Nakao R."/>
            <person name="Nakamura S."/>
            <person name="Masuzawa T."/>
            <person name="Koizumi N."/>
        </authorList>
    </citation>
    <scope>NUCLEOTIDE SEQUENCE [LARGE SCALE GENOMIC DNA]</scope>
    <source>
        <strain evidence="10 11">E30</strain>
    </source>
</reference>
<dbReference type="InterPro" id="IPR011324">
    <property type="entry name" value="Cytotoxic_necrot_fac-like_cat"/>
</dbReference>
<evidence type="ECO:0000256" key="5">
    <source>
        <dbReference type="ARBA" id="ARBA00022801"/>
    </source>
</evidence>
<evidence type="ECO:0000256" key="1">
    <source>
        <dbReference type="ARBA" id="ARBA00000553"/>
    </source>
</evidence>
<evidence type="ECO:0000256" key="7">
    <source>
        <dbReference type="ARBA" id="ARBA00047989"/>
    </source>
</evidence>
<evidence type="ECO:0000256" key="2">
    <source>
        <dbReference type="ARBA" id="ARBA00007353"/>
    </source>
</evidence>
<dbReference type="PANTHER" id="PTHR30616:SF2">
    <property type="entry name" value="PURINE NUCLEOSIDE PHOSPHORYLASE LACC1"/>
    <property type="match status" value="1"/>
</dbReference>
<comment type="similarity">
    <text evidence="2">Belongs to the purine nucleoside phosphorylase YfiH/LACC1 family.</text>
</comment>
<dbReference type="PANTHER" id="PTHR30616">
    <property type="entry name" value="UNCHARACTERIZED PROTEIN YFIH"/>
    <property type="match status" value="1"/>
</dbReference>
<dbReference type="InterPro" id="IPR038371">
    <property type="entry name" value="Cu_polyphenol_OxRdtase_sf"/>
</dbReference>
<dbReference type="RefSeq" id="WP_109019144.1">
    <property type="nucleotide sequence ID" value="NZ_AP025028.1"/>
</dbReference>
<keyword evidence="5" id="KW-0378">Hydrolase</keyword>
<accession>A0ABM7UKT2</accession>
<gene>
    <name evidence="10" type="ORF">LPTSP3_g23800</name>
</gene>
<comment type="catalytic activity">
    <reaction evidence="7">
        <text>adenosine + H2O + H(+) = inosine + NH4(+)</text>
        <dbReference type="Rhea" id="RHEA:24408"/>
        <dbReference type="ChEBI" id="CHEBI:15377"/>
        <dbReference type="ChEBI" id="CHEBI:15378"/>
        <dbReference type="ChEBI" id="CHEBI:16335"/>
        <dbReference type="ChEBI" id="CHEBI:17596"/>
        <dbReference type="ChEBI" id="CHEBI:28938"/>
        <dbReference type="EC" id="3.5.4.4"/>
    </reaction>
    <physiologicalReaction direction="left-to-right" evidence="7">
        <dbReference type="Rhea" id="RHEA:24409"/>
    </physiologicalReaction>
</comment>
<dbReference type="Proteomes" id="UP000245263">
    <property type="component" value="Chromosome 1"/>
</dbReference>
<evidence type="ECO:0000256" key="4">
    <source>
        <dbReference type="ARBA" id="ARBA00022723"/>
    </source>
</evidence>
<evidence type="ECO:0000313" key="10">
    <source>
        <dbReference type="EMBL" id="BDA79450.1"/>
    </source>
</evidence>
<evidence type="ECO:0000256" key="8">
    <source>
        <dbReference type="ARBA" id="ARBA00048968"/>
    </source>
</evidence>
<evidence type="ECO:0000256" key="3">
    <source>
        <dbReference type="ARBA" id="ARBA00022679"/>
    </source>
</evidence>
<dbReference type="Gene3D" id="3.60.140.10">
    <property type="entry name" value="CNF1/YfiH-like putative cysteine hydrolases"/>
    <property type="match status" value="1"/>
</dbReference>
<evidence type="ECO:0000313" key="11">
    <source>
        <dbReference type="Proteomes" id="UP000245263"/>
    </source>
</evidence>
<protein>
    <recommendedName>
        <fullName evidence="12">YfiH family protein</fullName>
    </recommendedName>
</protein>
<organism evidence="10 11">
    <name type="scientific">Leptospira kobayashii</name>
    <dbReference type="NCBI Taxonomy" id="1917830"/>
    <lineage>
        <taxon>Bacteria</taxon>
        <taxon>Pseudomonadati</taxon>
        <taxon>Spirochaetota</taxon>
        <taxon>Spirochaetia</taxon>
        <taxon>Leptospirales</taxon>
        <taxon>Leptospiraceae</taxon>
        <taxon>Leptospira</taxon>
    </lineage>
</organism>
<keyword evidence="11" id="KW-1185">Reference proteome</keyword>
<evidence type="ECO:0000256" key="9">
    <source>
        <dbReference type="ARBA" id="ARBA00049893"/>
    </source>
</evidence>
<dbReference type="SUPFAM" id="SSF64438">
    <property type="entry name" value="CNF1/YfiH-like putative cysteine hydrolases"/>
    <property type="match status" value="1"/>
</dbReference>
<proteinExistence type="inferred from homology"/>
<comment type="catalytic activity">
    <reaction evidence="8">
        <text>adenosine + phosphate = alpha-D-ribose 1-phosphate + adenine</text>
        <dbReference type="Rhea" id="RHEA:27642"/>
        <dbReference type="ChEBI" id="CHEBI:16335"/>
        <dbReference type="ChEBI" id="CHEBI:16708"/>
        <dbReference type="ChEBI" id="CHEBI:43474"/>
        <dbReference type="ChEBI" id="CHEBI:57720"/>
        <dbReference type="EC" id="2.4.2.1"/>
    </reaction>
    <physiologicalReaction direction="left-to-right" evidence="8">
        <dbReference type="Rhea" id="RHEA:27643"/>
    </physiologicalReaction>
</comment>
<dbReference type="CDD" id="cd16833">
    <property type="entry name" value="YfiH"/>
    <property type="match status" value="1"/>
</dbReference>
<keyword evidence="6" id="KW-0862">Zinc</keyword>
<sequence>MIEDSRTIEVPYGKIHCLTLGKDAWKDTFPGGSFPKEDAGWQSATNIIVSKYTKLPTDKIFSLQQVHKREIALVESGRISDWLPDPAHFDAVMEDHFPEESDRAGDGLVTLQPNTGLVIRTADCVPVFCYSKTKPMIAALHSGWKGALLGISEKLIHWLKSQGFTEEELQVFVGPSISKKNYIVQWDVAKHFMSMPPGVVIEAPGMGYLLGVKEAILVRLRKEFHNLALDPQNNEVFLSPKYFSHRSKEEGRNFNVIFWES</sequence>
<dbReference type="Pfam" id="PF02578">
    <property type="entry name" value="Cu-oxidase_4"/>
    <property type="match status" value="1"/>
</dbReference>
<keyword evidence="4" id="KW-0479">Metal-binding</keyword>
<name>A0ABM7UKT2_9LEPT</name>
<comment type="catalytic activity">
    <reaction evidence="9">
        <text>S-methyl-5'-thioadenosine + phosphate = 5-(methylsulfanyl)-alpha-D-ribose 1-phosphate + adenine</text>
        <dbReference type="Rhea" id="RHEA:11852"/>
        <dbReference type="ChEBI" id="CHEBI:16708"/>
        <dbReference type="ChEBI" id="CHEBI:17509"/>
        <dbReference type="ChEBI" id="CHEBI:43474"/>
        <dbReference type="ChEBI" id="CHEBI:58533"/>
        <dbReference type="EC" id="2.4.2.28"/>
    </reaction>
    <physiologicalReaction direction="left-to-right" evidence="9">
        <dbReference type="Rhea" id="RHEA:11853"/>
    </physiologicalReaction>
</comment>
<dbReference type="EMBL" id="AP025028">
    <property type="protein sequence ID" value="BDA79450.1"/>
    <property type="molecule type" value="Genomic_DNA"/>
</dbReference>
<evidence type="ECO:0000256" key="6">
    <source>
        <dbReference type="ARBA" id="ARBA00022833"/>
    </source>
</evidence>
<keyword evidence="3" id="KW-0808">Transferase</keyword>